<evidence type="ECO:0000256" key="1">
    <source>
        <dbReference type="PROSITE-ProRule" id="PRU00339"/>
    </source>
</evidence>
<proteinExistence type="predicted"/>
<feature type="repeat" description="TPR" evidence="1">
    <location>
        <begin position="1367"/>
        <end position="1400"/>
    </location>
</feature>
<evidence type="ECO:0000313" key="5">
    <source>
        <dbReference type="Proteomes" id="UP000693981"/>
    </source>
</evidence>
<comment type="caution">
    <text evidence="4">The sequence shown here is derived from an EMBL/GenBank/DDBJ whole genome shotgun (WGS) entry which is preliminary data.</text>
</comment>
<keyword evidence="4" id="KW-0808">Transferase</keyword>
<keyword evidence="1" id="KW-0802">TPR repeat</keyword>
<feature type="compositionally biased region" description="Low complexity" evidence="2">
    <location>
        <begin position="630"/>
        <end position="640"/>
    </location>
</feature>
<dbReference type="Pfam" id="PF07714">
    <property type="entry name" value="PK_Tyr_Ser-Thr"/>
    <property type="match status" value="1"/>
</dbReference>
<feature type="repeat" description="TPR" evidence="1">
    <location>
        <begin position="1435"/>
        <end position="1468"/>
    </location>
</feature>
<feature type="compositionally biased region" description="Basic and acidic residues" evidence="2">
    <location>
        <begin position="845"/>
        <end position="856"/>
    </location>
</feature>
<feature type="compositionally biased region" description="Basic and acidic residues" evidence="2">
    <location>
        <begin position="901"/>
        <end position="912"/>
    </location>
</feature>
<protein>
    <submittedName>
        <fullName evidence="4">Leucine-rich repeat serine/threonine-protein kinase 2</fullName>
    </submittedName>
</protein>
<evidence type="ECO:0000259" key="3">
    <source>
        <dbReference type="PROSITE" id="PS50011"/>
    </source>
</evidence>
<dbReference type="PANTHER" id="PTHR44200:SF1">
    <property type="entry name" value="DNAJ HOMOLOG SUBFAMILY C MEMBER 7"/>
    <property type="match status" value="1"/>
</dbReference>
<keyword evidence="5" id="KW-1185">Reference proteome</keyword>
<dbReference type="SMART" id="SM00028">
    <property type="entry name" value="TPR"/>
    <property type="match status" value="9"/>
</dbReference>
<organism evidence="4 5">
    <name type="scientific">Phytophthora boehmeriae</name>
    <dbReference type="NCBI Taxonomy" id="109152"/>
    <lineage>
        <taxon>Eukaryota</taxon>
        <taxon>Sar</taxon>
        <taxon>Stramenopiles</taxon>
        <taxon>Oomycota</taxon>
        <taxon>Peronosporomycetes</taxon>
        <taxon>Peronosporales</taxon>
        <taxon>Peronosporaceae</taxon>
        <taxon>Phytophthora</taxon>
    </lineage>
</organism>
<dbReference type="InterPro" id="IPR000719">
    <property type="entry name" value="Prot_kinase_dom"/>
</dbReference>
<feature type="domain" description="Protein kinase" evidence="3">
    <location>
        <begin position="256"/>
        <end position="575"/>
    </location>
</feature>
<dbReference type="Pfam" id="PF13181">
    <property type="entry name" value="TPR_8"/>
    <property type="match status" value="1"/>
</dbReference>
<dbReference type="InterPro" id="IPR019734">
    <property type="entry name" value="TPR_rpt"/>
</dbReference>
<feature type="region of interest" description="Disordered" evidence="2">
    <location>
        <begin position="873"/>
        <end position="942"/>
    </location>
</feature>
<feature type="compositionally biased region" description="Basic and acidic residues" evidence="2">
    <location>
        <begin position="618"/>
        <end position="628"/>
    </location>
</feature>
<dbReference type="InterPro" id="IPR001245">
    <property type="entry name" value="Ser-Thr/Tyr_kinase_cat_dom"/>
</dbReference>
<gene>
    <name evidence="4" type="primary">LRRK2_4</name>
    <name evidence="4" type="ORF">PHYBOEH_003539</name>
</gene>
<evidence type="ECO:0000313" key="4">
    <source>
        <dbReference type="EMBL" id="KAG7402280.1"/>
    </source>
</evidence>
<feature type="region of interest" description="Disordered" evidence="2">
    <location>
        <begin position="959"/>
        <end position="1031"/>
    </location>
</feature>
<feature type="compositionally biased region" description="Low complexity" evidence="2">
    <location>
        <begin position="14"/>
        <end position="24"/>
    </location>
</feature>
<dbReference type="OrthoDB" id="2423701at2759"/>
<feature type="region of interest" description="Disordered" evidence="2">
    <location>
        <begin position="817"/>
        <end position="856"/>
    </location>
</feature>
<dbReference type="GO" id="GO:0004672">
    <property type="term" value="F:protein kinase activity"/>
    <property type="evidence" value="ECO:0007669"/>
    <property type="project" value="InterPro"/>
</dbReference>
<dbReference type="GO" id="GO:0005524">
    <property type="term" value="F:ATP binding"/>
    <property type="evidence" value="ECO:0007669"/>
    <property type="project" value="InterPro"/>
</dbReference>
<feature type="region of interest" description="Disordered" evidence="2">
    <location>
        <begin position="1"/>
        <end position="24"/>
    </location>
</feature>
<feature type="compositionally biased region" description="Polar residues" evidence="2">
    <location>
        <begin position="727"/>
        <end position="740"/>
    </location>
</feature>
<dbReference type="InterPro" id="IPR052758">
    <property type="entry name" value="SRC_co-chaperone"/>
</dbReference>
<feature type="region of interest" description="Disordered" evidence="2">
    <location>
        <begin position="618"/>
        <end position="656"/>
    </location>
</feature>
<dbReference type="PANTHER" id="PTHR44200">
    <property type="entry name" value="DNAJ HOMOLOG SUBFAMILY C MEMBER 7"/>
    <property type="match status" value="1"/>
</dbReference>
<accession>A0A8T1XG28</accession>
<dbReference type="Proteomes" id="UP000693981">
    <property type="component" value="Unassembled WGS sequence"/>
</dbReference>
<feature type="repeat" description="TPR" evidence="1">
    <location>
        <begin position="1491"/>
        <end position="1524"/>
    </location>
</feature>
<name>A0A8T1XG28_9STRA</name>
<dbReference type="PROSITE" id="PS50005">
    <property type="entry name" value="TPR"/>
    <property type="match status" value="4"/>
</dbReference>
<feature type="region of interest" description="Disordered" evidence="2">
    <location>
        <begin position="722"/>
        <end position="756"/>
    </location>
</feature>
<feature type="compositionally biased region" description="Basic and acidic residues" evidence="2">
    <location>
        <begin position="989"/>
        <end position="1016"/>
    </location>
</feature>
<reference evidence="4" key="1">
    <citation type="submission" date="2021-02" db="EMBL/GenBank/DDBJ databases">
        <authorList>
            <person name="Palmer J.M."/>
        </authorList>
    </citation>
    <scope>NUCLEOTIDE SEQUENCE</scope>
    <source>
        <strain evidence="4">SCRP23</strain>
    </source>
</reference>
<keyword evidence="4" id="KW-0418">Kinase</keyword>
<sequence>MHGAALPDLRRGGSSSSLSTTTPSSLNSMDQAAFSALPTAHLVLAALRSVYGLCQQIRDRPRAALQAHARLHQAFLRVASVAKHGNLPGTFRLSHYTAVLTQLKSLLEQHLRLRDIVARVLASRRLLSGLARVHHDINVLLVDFSLASASSSLLEWKPQFAANRQQDEKHLHDTLMALLSTPTFVNKEFPSERRQALVLLELVAEFAASETPRGHSIQLLETLKMTHRRISNLCDLHLRRVPRWFLPGCEVDFSLNEHSIGYSRGSFGSTLQRGEAYRYNYTSDGALATSSTSTVAVKCLWALPDVQYQIVEQLFARSGVSKWTRVRHPNVVPVRGASHAANPPFLVRDFTTYGGLTAYLAALETRAKECAGPESSGKVDSLTWQLLYGASRGLLHLHEQHGIVHGGLRCNNLLVDKKGRAVVADFGVYTLACDARDSGLTEYFQLDVFDADAEELIRWQAPECLREHVAYRESLHSLSETGSGLVASNTSASATSFATDVYAFGMCILEALTRMVPWAGLEISEIRNLKGNLGLLPPRPKRLSPQAWTLIEKMCATDPHERISLSEASQELKRLGYGNRVTSRSRDSSIKDLEALESAAIAKVDRVSSSLEEASKEVKQFEFSDKPSTRSRGNSGVSSGSRDDKASSGSRSNSVKDFRSLECPPIAKVECLSNSLEEASKELKQLGFSDKASIRSHGSNKSFIGSRNSSTKDLEALEPDTAAKVEQVSNSLEEASQQLKHLSEHSRNSSHADLGDVEKEASQQLVCVSNLLNLASLELKRLGIGDKVTNGLSSTGSSTLDLVAMAQEAIAKLGRVPSDENLSNHSGDAAVAEELQPNSEVEAVSSKEEEGPLAAVKEDTKLLEGRPVIPDKHFTDFSAPSEASTVKQTARRLRYQNSSLSDKRQSSRKLGDEAVTGNFWESGAPPKPEVDGSGNIWDHLAQDPKAPCSREVVRSMHAVQSVEEDEGGTTSELNGDKTGEDEVGSVHSADSEQPEHEIDYDNRSSKSASIEEDKVTKPAISSSDEEEDEVTKALEELTADESSMGEEDFIGDTSSMICEFQTARSYDVEDEVSSVSLHHPVVEQLESLRAEGRNEAELVDTLTKMKDDLELSTAWLVVERDGLLAFMELVWRDYSEACTKLSLELLQAIAALSPEFVIALVNSKVVKVLLGVIKHRTSPQQVNLAASFLLELIANNDEVKNQLWKCRGIAVMEDSPVIDRRLVQEVKSIMAKYKRSEGYKCLNDNEYHLAIDKFSEAIALDRKRAGYYGDRSLAYMEASMFKKAADDAYRCMRYNPYDATGYLRHGLALKAMGKYKEAMASLRKGTEVDPKFAKIRDVLGDVEMLLKARNNGGGATTVRRMTAAEAAKLKKKDGDDALRKKKFELAIKCYSQAIELDPRNDWIYLHRSIANAACGEHAKAIDDASKCIRINYRQVEGYYRLALALHAAGQQDQALNTLYRGQEVDPRHSGITRFISQLEEEQAKTAGLQLPEWFKEKGYRAFQLRSYEDAVKYYSKAIDASQSDGDEVTMHCYLYRSRAHHQRGEFAAVIADCSYVLEHRPQNVFARLRRADAYEQQRDFHMALYDIRELVALNPEYKDAQARLLSLEHRCRLLPGSSLSKGAVKLNNGV</sequence>
<dbReference type="EMBL" id="JAGDFL010000002">
    <property type="protein sequence ID" value="KAG7402280.1"/>
    <property type="molecule type" value="Genomic_DNA"/>
</dbReference>
<evidence type="ECO:0000256" key="2">
    <source>
        <dbReference type="SAM" id="MobiDB-lite"/>
    </source>
</evidence>
<feature type="repeat" description="TPR" evidence="1">
    <location>
        <begin position="1299"/>
        <end position="1332"/>
    </location>
</feature>
<dbReference type="Pfam" id="PF13414">
    <property type="entry name" value="TPR_11"/>
    <property type="match status" value="1"/>
</dbReference>
<dbReference type="PROSITE" id="PS50011">
    <property type="entry name" value="PROTEIN_KINASE_DOM"/>
    <property type="match status" value="1"/>
</dbReference>